<dbReference type="InterPro" id="IPR011989">
    <property type="entry name" value="ARM-like"/>
</dbReference>
<sequence>MQKRSDIIISQVNTMNTLIRRLLDDIKTTRKEKSCGDRFDSFQKLLKIAEIKPEEIYPLWNEICEKLESPNSFHKYHAVLLLPRLVKADIQRKIDSILDKLTNLLEDKSFIVVINTANNLGRIAKERTDLESKITYALLGISKTKHKHKDLLKSGAVLSFQEYFTKSKNQEKIKKFVEDLVSSSDSPKAKKVAQEFLRNC</sequence>
<organism evidence="1 2">
    <name type="scientific">Candidatus Gottesmanbacteria bacterium CG11_big_fil_rev_8_21_14_0_20_37_11</name>
    <dbReference type="NCBI Taxonomy" id="1974575"/>
    <lineage>
        <taxon>Bacteria</taxon>
        <taxon>Candidatus Gottesmaniibacteriota</taxon>
    </lineage>
</organism>
<dbReference type="AlphaFoldDB" id="A0A2H0NGQ2"/>
<dbReference type="SUPFAM" id="SSF48371">
    <property type="entry name" value="ARM repeat"/>
    <property type="match status" value="1"/>
</dbReference>
<comment type="caution">
    <text evidence="1">The sequence shown here is derived from an EMBL/GenBank/DDBJ whole genome shotgun (WGS) entry which is preliminary data.</text>
</comment>
<name>A0A2H0NGQ2_9BACT</name>
<accession>A0A2H0NGQ2</accession>
<dbReference type="EMBL" id="PCWS01000110">
    <property type="protein sequence ID" value="PIR08061.1"/>
    <property type="molecule type" value="Genomic_DNA"/>
</dbReference>
<evidence type="ECO:0000313" key="1">
    <source>
        <dbReference type="EMBL" id="PIR08061.1"/>
    </source>
</evidence>
<reference evidence="1 2" key="1">
    <citation type="submission" date="2017-09" db="EMBL/GenBank/DDBJ databases">
        <title>Depth-based differentiation of microbial function through sediment-hosted aquifers and enrichment of novel symbionts in the deep terrestrial subsurface.</title>
        <authorList>
            <person name="Probst A.J."/>
            <person name="Ladd B."/>
            <person name="Jarett J.K."/>
            <person name="Geller-Mcgrath D.E."/>
            <person name="Sieber C.M."/>
            <person name="Emerson J.B."/>
            <person name="Anantharaman K."/>
            <person name="Thomas B.C."/>
            <person name="Malmstrom R."/>
            <person name="Stieglmeier M."/>
            <person name="Klingl A."/>
            <person name="Woyke T."/>
            <person name="Ryan C.M."/>
            <person name="Banfield J.F."/>
        </authorList>
    </citation>
    <scope>NUCLEOTIDE SEQUENCE [LARGE SCALE GENOMIC DNA]</scope>
    <source>
        <strain evidence="1">CG11_big_fil_rev_8_21_14_0_20_37_11</strain>
    </source>
</reference>
<protein>
    <submittedName>
        <fullName evidence="1">Uncharacterized protein</fullName>
    </submittedName>
</protein>
<evidence type="ECO:0000313" key="2">
    <source>
        <dbReference type="Proteomes" id="UP000230707"/>
    </source>
</evidence>
<gene>
    <name evidence="1" type="ORF">COV53_04985</name>
</gene>
<dbReference type="InterPro" id="IPR016024">
    <property type="entry name" value="ARM-type_fold"/>
</dbReference>
<dbReference type="Proteomes" id="UP000230707">
    <property type="component" value="Unassembled WGS sequence"/>
</dbReference>
<proteinExistence type="predicted"/>
<dbReference type="Gene3D" id="1.25.10.10">
    <property type="entry name" value="Leucine-rich Repeat Variant"/>
    <property type="match status" value="1"/>
</dbReference>